<evidence type="ECO:0000313" key="1">
    <source>
        <dbReference type="EMBL" id="APC19291.1"/>
    </source>
</evidence>
<proteinExistence type="predicted"/>
<gene>
    <name evidence="1" type="ORF">BLL42_19525</name>
</gene>
<reference evidence="2" key="1">
    <citation type="submission" date="2016-10" db="EMBL/GenBank/DDBJ databases">
        <title>Pseudomonas frederiksbergensis ERGS4:02 complete genome.</title>
        <authorList>
            <person name="Kumar R."/>
            <person name="Acharya V."/>
            <person name="Singh D."/>
        </authorList>
    </citation>
    <scope>NUCLEOTIDE SEQUENCE [LARGE SCALE GENOMIC DNA]</scope>
    <source>
        <strain evidence="2">ERGS4:02</strain>
    </source>
</reference>
<organism evidence="1 2">
    <name type="scientific">Pseudomonas frederiksbergensis</name>
    <dbReference type="NCBI Taxonomy" id="104087"/>
    <lineage>
        <taxon>Bacteria</taxon>
        <taxon>Pseudomonadati</taxon>
        <taxon>Pseudomonadota</taxon>
        <taxon>Gammaproteobacteria</taxon>
        <taxon>Pseudomonadales</taxon>
        <taxon>Pseudomonadaceae</taxon>
        <taxon>Pseudomonas</taxon>
    </lineage>
</organism>
<accession>A0A1J0ETJ2</accession>
<protein>
    <submittedName>
        <fullName evidence="1">Uncharacterized protein</fullName>
    </submittedName>
</protein>
<dbReference type="EMBL" id="CP017886">
    <property type="protein sequence ID" value="APC19291.1"/>
    <property type="molecule type" value="Genomic_DNA"/>
</dbReference>
<dbReference type="Proteomes" id="UP000182567">
    <property type="component" value="Chromosome"/>
</dbReference>
<name>A0A1J0ETJ2_9PSED</name>
<sequence>MGPLNWIIAALGALYLTAWLFERTPLQTFLNFCCWSKARAIDLEPIAPNAQQDELNRLYFILYAPRVSMQSSSERTTSNGHSGLAFVSSINALTIDLPGAEPGSVYLELSMVGDPVDTQASRDMIKNSPIHHYKAPRPWRDMTPHWLSSSVCQWIPHKEGQGLRLSGPFNTLKNVLDTTPSTVSLRLRYRTPLIAMLGARTFIGGELGLAFTLNHSTDVVELRADPTPQLDRVRSYPLGDDHPGAIYLQPKDKR</sequence>
<dbReference type="AlphaFoldDB" id="A0A1J0ETJ2"/>
<evidence type="ECO:0000313" key="2">
    <source>
        <dbReference type="Proteomes" id="UP000182567"/>
    </source>
</evidence>